<keyword evidence="4" id="KW-1185">Reference proteome</keyword>
<feature type="region of interest" description="Disordered" evidence="2">
    <location>
        <begin position="52"/>
        <end position="73"/>
    </location>
</feature>
<evidence type="ECO:0000256" key="2">
    <source>
        <dbReference type="SAM" id="MobiDB-lite"/>
    </source>
</evidence>
<dbReference type="GO" id="GO:0015074">
    <property type="term" value="P:DNA integration"/>
    <property type="evidence" value="ECO:0007669"/>
    <property type="project" value="InterPro"/>
</dbReference>
<name>A0A402ADW1_9CHLR</name>
<dbReference type="Proteomes" id="UP000287188">
    <property type="component" value="Unassembled WGS sequence"/>
</dbReference>
<evidence type="ECO:0000313" key="3">
    <source>
        <dbReference type="EMBL" id="GCE17299.1"/>
    </source>
</evidence>
<dbReference type="RefSeq" id="WP_126549011.1">
    <property type="nucleotide sequence ID" value="NZ_BIFS01000001.1"/>
</dbReference>
<gene>
    <name evidence="3" type="ORF">KDK_10990</name>
</gene>
<keyword evidence="1" id="KW-0233">DNA recombination</keyword>
<reference evidence="4" key="1">
    <citation type="submission" date="2018-12" db="EMBL/GenBank/DDBJ databases">
        <title>Tengunoibacter tsumagoiensis gen. nov., sp. nov., Dictyobacter kobayashii sp. nov., D. alpinus sp. nov., and D. joshuensis sp. nov. and description of Dictyobacteraceae fam. nov. within the order Ktedonobacterales isolated from Tengu-no-mugimeshi.</title>
        <authorList>
            <person name="Wang C.M."/>
            <person name="Zheng Y."/>
            <person name="Sakai Y."/>
            <person name="Toyoda A."/>
            <person name="Minakuchi Y."/>
            <person name="Abe K."/>
            <person name="Yokota A."/>
            <person name="Yabe S."/>
        </authorList>
    </citation>
    <scope>NUCLEOTIDE SEQUENCE [LARGE SCALE GENOMIC DNA]</scope>
    <source>
        <strain evidence="4">Uno11</strain>
    </source>
</reference>
<dbReference type="EMBL" id="BIFS01000001">
    <property type="protein sequence ID" value="GCE17299.1"/>
    <property type="molecule type" value="Genomic_DNA"/>
</dbReference>
<proteinExistence type="predicted"/>
<dbReference type="SUPFAM" id="SSF56349">
    <property type="entry name" value="DNA breaking-rejoining enzymes"/>
    <property type="match status" value="1"/>
</dbReference>
<dbReference type="OrthoDB" id="9785687at2"/>
<evidence type="ECO:0000313" key="4">
    <source>
        <dbReference type="Proteomes" id="UP000287188"/>
    </source>
</evidence>
<comment type="caution">
    <text evidence="3">The sequence shown here is derived from an EMBL/GenBank/DDBJ whole genome shotgun (WGS) entry which is preliminary data.</text>
</comment>
<accession>A0A402ADW1</accession>
<dbReference type="GO" id="GO:0006310">
    <property type="term" value="P:DNA recombination"/>
    <property type="evidence" value="ECO:0007669"/>
    <property type="project" value="UniProtKB-KW"/>
</dbReference>
<evidence type="ECO:0008006" key="5">
    <source>
        <dbReference type="Google" id="ProtNLM"/>
    </source>
</evidence>
<dbReference type="AlphaFoldDB" id="A0A402ADW1"/>
<dbReference type="GO" id="GO:0003677">
    <property type="term" value="F:DNA binding"/>
    <property type="evidence" value="ECO:0007669"/>
    <property type="project" value="InterPro"/>
</dbReference>
<protein>
    <recommendedName>
        <fullName evidence="5">Tyr recombinase domain-containing protein</fullName>
    </recommendedName>
</protein>
<organism evidence="3 4">
    <name type="scientific">Dictyobacter kobayashii</name>
    <dbReference type="NCBI Taxonomy" id="2014872"/>
    <lineage>
        <taxon>Bacteria</taxon>
        <taxon>Bacillati</taxon>
        <taxon>Chloroflexota</taxon>
        <taxon>Ktedonobacteria</taxon>
        <taxon>Ktedonobacterales</taxon>
        <taxon>Dictyobacteraceae</taxon>
        <taxon>Dictyobacter</taxon>
    </lineage>
</organism>
<evidence type="ECO:0000256" key="1">
    <source>
        <dbReference type="ARBA" id="ARBA00023172"/>
    </source>
</evidence>
<dbReference type="InterPro" id="IPR011010">
    <property type="entry name" value="DNA_brk_join_enz"/>
</dbReference>
<dbReference type="InterPro" id="IPR013762">
    <property type="entry name" value="Integrase-like_cat_sf"/>
</dbReference>
<sequence>MNVHPKVVQELLGHSSITITMDLYSHILPSMQQEVIEKWDDAFKLLGSPFEENKSEDKEGVNKSHRIVNWPKL</sequence>
<dbReference type="Gene3D" id="1.10.443.10">
    <property type="entry name" value="Intergrase catalytic core"/>
    <property type="match status" value="1"/>
</dbReference>
<feature type="compositionally biased region" description="Basic and acidic residues" evidence="2">
    <location>
        <begin position="52"/>
        <end position="62"/>
    </location>
</feature>